<comment type="function">
    <text evidence="5">Component of the exocyst complex involved in the docking of exocytic vesicles with fusion sites on the plasma membrane.</text>
</comment>
<accession>A0A8J6B3F9</accession>
<feature type="domain" description="Exocyst complex subunit Exo70 C-terminal" evidence="7">
    <location>
        <begin position="451"/>
        <end position="744"/>
    </location>
</feature>
<dbReference type="InterPro" id="IPR004140">
    <property type="entry name" value="Exo70"/>
</dbReference>
<evidence type="ECO:0000313" key="8">
    <source>
        <dbReference type="EMBL" id="KAG8519379.1"/>
    </source>
</evidence>
<dbReference type="GO" id="GO:0000145">
    <property type="term" value="C:exocyst"/>
    <property type="evidence" value="ECO:0007669"/>
    <property type="project" value="InterPro"/>
</dbReference>
<evidence type="ECO:0000256" key="1">
    <source>
        <dbReference type="ARBA" id="ARBA00006756"/>
    </source>
</evidence>
<evidence type="ECO:0000256" key="4">
    <source>
        <dbReference type="ARBA" id="ARBA00026169"/>
    </source>
</evidence>
<evidence type="ECO:0000256" key="3">
    <source>
        <dbReference type="ARBA" id="ARBA00022483"/>
    </source>
</evidence>
<dbReference type="PANTHER" id="PTHR12542">
    <property type="entry name" value="EXOCYST COMPLEX PROTEIN EXO70"/>
    <property type="match status" value="1"/>
</dbReference>
<reference evidence="8" key="1">
    <citation type="journal article" date="2021" name="Evol. Appl.">
        <title>The genome of the Pyrenean desman and the effects of bottlenecks and inbreeding on the genomic landscape of an endangered species.</title>
        <authorList>
            <person name="Escoda L."/>
            <person name="Castresana J."/>
        </authorList>
    </citation>
    <scope>NUCLEOTIDE SEQUENCE</scope>
    <source>
        <strain evidence="8">IBE-C5619</strain>
    </source>
</reference>
<dbReference type="InterPro" id="IPR046364">
    <property type="entry name" value="Exo70_C"/>
</dbReference>
<keyword evidence="2 5" id="KW-0813">Transport</keyword>
<organism evidence="8 9">
    <name type="scientific">Galemys pyrenaicus</name>
    <name type="common">Iberian desman</name>
    <name type="synonym">Pyrenean desman</name>
    <dbReference type="NCBI Taxonomy" id="202257"/>
    <lineage>
        <taxon>Eukaryota</taxon>
        <taxon>Metazoa</taxon>
        <taxon>Chordata</taxon>
        <taxon>Craniata</taxon>
        <taxon>Vertebrata</taxon>
        <taxon>Euteleostomi</taxon>
        <taxon>Mammalia</taxon>
        <taxon>Eutheria</taxon>
        <taxon>Laurasiatheria</taxon>
        <taxon>Eulipotyphla</taxon>
        <taxon>Talpidae</taxon>
        <taxon>Galemys</taxon>
    </lineage>
</organism>
<feature type="region of interest" description="Disordered" evidence="6">
    <location>
        <begin position="308"/>
        <end position="343"/>
    </location>
</feature>
<dbReference type="Gene3D" id="1.20.1280.170">
    <property type="entry name" value="Exocyst complex component Exo70"/>
    <property type="match status" value="3"/>
</dbReference>
<sequence length="855" mass="95999">MATHSSRTQDGRPPRPATDFRADALPPDAPNRAPPARPGAGPRAEVGVTGTGAERALRDQVLGSEYRRVEAMIPPQEASARRREIEDKLKQEEETLSFIRDSLEKSDQLTKNMVSILSSFESRLMKLENSIIPVHKQTENLQRLQENVEKTLSCLDHVISYYHVATDTEKIIREGPTGRLEEYLGSMAKIQKAVEYFQDNSPDSPELNKVKLLFERGKESLESEFRSLMSRHSKVVSPVLILDLISGEDELEVQDEVPLEHLPEGVLQDVIRISRWLVEYGRNQDFMNVYYQIRSSQLDRSIKGLREHFRKSSSSSGVPYSPAIPNKRKDTPTKKPVKRPGTIRKAQNLLKQYSQHGLDGKKGGSNLIPLEGNPLCSSPVPSSPPCSEGFSPAPRGSPPGLWVNAACVCAADVSLGHEHDFRVKHPSEAPNDKHGPLAGRDDMLDVETDAYIHCVSAFVKLAQSEYQLLADVIPEHHQKKTFDSLIQDALDGLMLEGENIVSAARKAIIRHDFSAVLTVFPVLRHLKQTKPEFDQVLQGTAASTKNKLPTLITSMETVGAKALEDFADNIKNDPDKEYNMPKDGTVHELTSNAILFLQQLLDFQETAGAMLASQETSSSATSYSSEFSKRLLSTYICKVLGNLQLNLLSKSKVYEDPALSAIFLHNNYNYILKALEKSELIQLVAVTQKTAERSYREHIEQQIQTYQRSWIKVTDYILEKNLPVFQPGVKLRDKERQMIKERFKVSSAPPCPPPLSPAAVWTGPQHLGRFCFHPGGQGFNDGLEELCKIQKAWAIPDTEQRDKIRQAQKNIVKETYGAFLHRYGSVPFTKNPEKYIKYRVEQVGDMIDRLFDTSA</sequence>
<evidence type="ECO:0000259" key="7">
    <source>
        <dbReference type="Pfam" id="PF03081"/>
    </source>
</evidence>
<comment type="similarity">
    <text evidence="1 5">Belongs to the EXO70 family.</text>
</comment>
<feature type="compositionally biased region" description="Pro residues" evidence="6">
    <location>
        <begin position="27"/>
        <end position="37"/>
    </location>
</feature>
<dbReference type="Pfam" id="PF20669">
    <property type="entry name" value="Exo70_N"/>
    <property type="match status" value="1"/>
</dbReference>
<proteinExistence type="inferred from homology"/>
<evidence type="ECO:0000313" key="9">
    <source>
        <dbReference type="Proteomes" id="UP000700334"/>
    </source>
</evidence>
<dbReference type="AlphaFoldDB" id="A0A8J6B3F9"/>
<feature type="domain" description="Exocyst complex subunit Exo70 C-terminal" evidence="7">
    <location>
        <begin position="778"/>
        <end position="848"/>
    </location>
</feature>
<dbReference type="OrthoDB" id="1922221at2759"/>
<comment type="caution">
    <text evidence="8">The sequence shown here is derived from an EMBL/GenBank/DDBJ whole genome shotgun (WGS) entry which is preliminary data.</text>
</comment>
<dbReference type="GO" id="GO:0005546">
    <property type="term" value="F:phosphatidylinositol-4,5-bisphosphate binding"/>
    <property type="evidence" value="ECO:0007669"/>
    <property type="project" value="InterPro"/>
</dbReference>
<name>A0A8J6B3F9_GALPY</name>
<dbReference type="InterPro" id="IPR016159">
    <property type="entry name" value="Cullin_repeat-like_dom_sf"/>
</dbReference>
<keyword evidence="3 5" id="KW-0268">Exocytosis</keyword>
<dbReference type="SUPFAM" id="SSF74788">
    <property type="entry name" value="Cullin repeat-like"/>
    <property type="match status" value="2"/>
</dbReference>
<feature type="compositionally biased region" description="Basic and acidic residues" evidence="6">
    <location>
        <begin position="7"/>
        <end position="22"/>
    </location>
</feature>
<evidence type="ECO:0000256" key="2">
    <source>
        <dbReference type="ARBA" id="ARBA00022448"/>
    </source>
</evidence>
<evidence type="ECO:0000256" key="6">
    <source>
        <dbReference type="SAM" id="MobiDB-lite"/>
    </source>
</evidence>
<dbReference type="Pfam" id="PF03081">
    <property type="entry name" value="Exo70_C"/>
    <property type="match status" value="2"/>
</dbReference>
<dbReference type="PANTHER" id="PTHR12542:SF41">
    <property type="entry name" value="EXOCYST COMPLEX COMPONENT 7"/>
    <property type="match status" value="1"/>
</dbReference>
<dbReference type="Proteomes" id="UP000700334">
    <property type="component" value="Unassembled WGS sequence"/>
</dbReference>
<dbReference type="GO" id="GO:0015031">
    <property type="term" value="P:protein transport"/>
    <property type="evidence" value="ECO:0007669"/>
    <property type="project" value="UniProtKB-KW"/>
</dbReference>
<protein>
    <recommendedName>
        <fullName evidence="4 5">Exocyst complex component 7</fullName>
    </recommendedName>
    <alternativeName>
        <fullName evidence="5">Exocyst complex component Exo70</fullName>
    </alternativeName>
</protein>
<gene>
    <name evidence="8" type="ORF">J0S82_018169</name>
</gene>
<evidence type="ECO:0000256" key="5">
    <source>
        <dbReference type="RuleBase" id="RU365026"/>
    </source>
</evidence>
<dbReference type="FunFam" id="1.20.1280.170:FF:000001">
    <property type="entry name" value="Exocyst complex component 7"/>
    <property type="match status" value="1"/>
</dbReference>
<dbReference type="EMBL" id="JAGFMF010011609">
    <property type="protein sequence ID" value="KAG8519379.1"/>
    <property type="molecule type" value="Genomic_DNA"/>
</dbReference>
<keyword evidence="9" id="KW-1185">Reference proteome</keyword>
<feature type="region of interest" description="Disordered" evidence="6">
    <location>
        <begin position="1"/>
        <end position="55"/>
    </location>
</feature>
<keyword evidence="5" id="KW-0653">Protein transport</keyword>
<dbReference type="GO" id="GO:0006887">
    <property type="term" value="P:exocytosis"/>
    <property type="evidence" value="ECO:0007669"/>
    <property type="project" value="UniProtKB-KW"/>
</dbReference>